<evidence type="ECO:0000313" key="3">
    <source>
        <dbReference type="Proteomes" id="UP000831768"/>
    </source>
</evidence>
<dbReference type="EMBL" id="CP096019">
    <property type="protein sequence ID" value="UPM43852.1"/>
    <property type="molecule type" value="Genomic_DNA"/>
</dbReference>
<dbReference type="Pfam" id="PF24412">
    <property type="entry name" value="DUF7546"/>
    <property type="match status" value="1"/>
</dbReference>
<protein>
    <submittedName>
        <fullName evidence="2">Uncharacterized protein</fullName>
    </submittedName>
</protein>
<feature type="transmembrane region" description="Helical" evidence="1">
    <location>
        <begin position="200"/>
        <end position="219"/>
    </location>
</feature>
<feature type="transmembrane region" description="Helical" evidence="1">
    <location>
        <begin position="75"/>
        <end position="96"/>
    </location>
</feature>
<accession>A0A8U0A437</accession>
<feature type="transmembrane region" description="Helical" evidence="1">
    <location>
        <begin position="161"/>
        <end position="194"/>
    </location>
</feature>
<dbReference type="InterPro" id="IPR055968">
    <property type="entry name" value="DUF7546"/>
</dbReference>
<reference evidence="2" key="1">
    <citation type="submission" date="2022-04" db="EMBL/GenBank/DDBJ databases">
        <title>Halocatena sp. nov., isolated from a salt lake.</title>
        <authorList>
            <person name="Cui H.-L."/>
        </authorList>
    </citation>
    <scope>NUCLEOTIDE SEQUENCE</scope>
    <source>
        <strain evidence="2">AD-1</strain>
    </source>
</reference>
<dbReference type="AlphaFoldDB" id="A0A8U0A437"/>
<feature type="transmembrane region" description="Helical" evidence="1">
    <location>
        <begin position="45"/>
        <end position="63"/>
    </location>
</feature>
<name>A0A8U0A437_9EURY</name>
<keyword evidence="1" id="KW-0472">Membrane</keyword>
<keyword evidence="1" id="KW-1133">Transmembrane helix</keyword>
<dbReference type="GeneID" id="71927431"/>
<evidence type="ECO:0000256" key="1">
    <source>
        <dbReference type="SAM" id="Phobius"/>
    </source>
</evidence>
<dbReference type="Proteomes" id="UP000831768">
    <property type="component" value="Chromosome"/>
</dbReference>
<dbReference type="RefSeq" id="WP_247994511.1">
    <property type="nucleotide sequence ID" value="NZ_CP096019.1"/>
</dbReference>
<sequence>MDVNAVVGDRMPDIKTVMRWSIVINVEILLVGSYLLIAPVTPTGVWSYVYPFIWINVALWAFSRTETPTASRSRQYTSGLIALGYLFVLGLFGGLYGPGMGEMATGLRIEFVSLPPGWSPAVLYSGELIRLALLPFKVVGYLTLAYLVYVTVLDATGSATMGIFGLFSCVSCVLPLIAATVSGVVGSGGVLVAVATRQSYALSTVVFVFTVLLLVWRPTAGSFSQLRTKLGT</sequence>
<gene>
    <name evidence="2" type="ORF">MW046_05250</name>
</gene>
<feature type="transmembrane region" description="Helical" evidence="1">
    <location>
        <begin position="20"/>
        <end position="39"/>
    </location>
</feature>
<keyword evidence="1" id="KW-0812">Transmembrane</keyword>
<proteinExistence type="predicted"/>
<organism evidence="2 3">
    <name type="scientific">Halocatena salina</name>
    <dbReference type="NCBI Taxonomy" id="2934340"/>
    <lineage>
        <taxon>Archaea</taxon>
        <taxon>Methanobacteriati</taxon>
        <taxon>Methanobacteriota</taxon>
        <taxon>Stenosarchaea group</taxon>
        <taxon>Halobacteria</taxon>
        <taxon>Halobacteriales</taxon>
        <taxon>Natronomonadaceae</taxon>
        <taxon>Halocatena</taxon>
    </lineage>
</organism>
<keyword evidence="3" id="KW-1185">Reference proteome</keyword>
<feature type="transmembrane region" description="Helical" evidence="1">
    <location>
        <begin position="128"/>
        <end position="149"/>
    </location>
</feature>
<dbReference type="KEGG" id="haad:MW046_05250"/>
<evidence type="ECO:0000313" key="2">
    <source>
        <dbReference type="EMBL" id="UPM43852.1"/>
    </source>
</evidence>